<dbReference type="EMBL" id="QUTA01005289">
    <property type="protein sequence ID" value="RHY16427.1"/>
    <property type="molecule type" value="Genomic_DNA"/>
</dbReference>
<dbReference type="AlphaFoldDB" id="A0A397BCJ5"/>
<reference evidence="1 2" key="1">
    <citation type="submission" date="2018-08" db="EMBL/GenBank/DDBJ databases">
        <title>Aphanomyces genome sequencing and annotation.</title>
        <authorList>
            <person name="Minardi D."/>
            <person name="Oidtmann B."/>
            <person name="Van Der Giezen M."/>
            <person name="Studholme D.J."/>
        </authorList>
    </citation>
    <scope>NUCLEOTIDE SEQUENCE [LARGE SCALE GENOMIC DNA]</scope>
    <source>
        <strain evidence="1 2">Yx</strain>
    </source>
</reference>
<evidence type="ECO:0000313" key="1">
    <source>
        <dbReference type="EMBL" id="RHY16427.1"/>
    </source>
</evidence>
<sequence>MRLRLPALLQRTMTRASTAMAASSWSLCVDFDDTCSVRDTTADLARLACTGNHPQTSEVWDSLVARFLEDCASVMSTLGDDLDQKSLTFQPQMLDAFLAAYSAVDLRSVDRVMASRVLAGIPRSSIVNRVALKPDCAHVLSTWPGDVTVVSSNWSRTSVLSALTDVTQLEFDHTEVSTGNILLPFQAPHHKAQYIQTHRDGTYYTQRQVGHDLEPP</sequence>
<evidence type="ECO:0000313" key="2">
    <source>
        <dbReference type="Proteomes" id="UP000266239"/>
    </source>
</evidence>
<organism evidence="1 2">
    <name type="scientific">Aphanomyces astaci</name>
    <name type="common">Crayfish plague agent</name>
    <dbReference type="NCBI Taxonomy" id="112090"/>
    <lineage>
        <taxon>Eukaryota</taxon>
        <taxon>Sar</taxon>
        <taxon>Stramenopiles</taxon>
        <taxon>Oomycota</taxon>
        <taxon>Saprolegniomycetes</taxon>
        <taxon>Saprolegniales</taxon>
        <taxon>Verrucalvaceae</taxon>
        <taxon>Aphanomyces</taxon>
    </lineage>
</organism>
<gene>
    <name evidence="1" type="ORF">DYB25_000349</name>
</gene>
<proteinExistence type="predicted"/>
<evidence type="ECO:0008006" key="3">
    <source>
        <dbReference type="Google" id="ProtNLM"/>
    </source>
</evidence>
<protein>
    <recommendedName>
        <fullName evidence="3">Haloacid dehalogenase-like hydrolase</fullName>
    </recommendedName>
</protein>
<dbReference type="PANTHER" id="PTHR28181">
    <property type="entry name" value="UPF0655 PROTEIN YCR015C"/>
    <property type="match status" value="1"/>
</dbReference>
<dbReference type="InterPro" id="IPR050849">
    <property type="entry name" value="HAD-like_hydrolase_phosphatase"/>
</dbReference>
<dbReference type="Proteomes" id="UP000266239">
    <property type="component" value="Unassembled WGS sequence"/>
</dbReference>
<comment type="caution">
    <text evidence="1">The sequence shown here is derived from an EMBL/GenBank/DDBJ whole genome shotgun (WGS) entry which is preliminary data.</text>
</comment>
<dbReference type="PANTHER" id="PTHR28181:SF1">
    <property type="entry name" value="COLD TOLERANCE PROTEIN 1"/>
    <property type="match status" value="1"/>
</dbReference>
<accession>A0A397BCJ5</accession>
<name>A0A397BCJ5_APHAT</name>